<dbReference type="Gene3D" id="1.10.10.60">
    <property type="entry name" value="Homeodomain-like"/>
    <property type="match status" value="1"/>
</dbReference>
<dbReference type="Proteomes" id="UP001595478">
    <property type="component" value="Unassembled WGS sequence"/>
</dbReference>
<keyword evidence="3" id="KW-0804">Transcription</keyword>
<keyword evidence="2" id="KW-0238">DNA-binding</keyword>
<protein>
    <submittedName>
        <fullName evidence="6">Helix-turn-helix domain-containing protein</fullName>
    </submittedName>
</protein>
<feature type="transmembrane region" description="Helical" evidence="4">
    <location>
        <begin position="94"/>
        <end position="120"/>
    </location>
</feature>
<comment type="caution">
    <text evidence="6">The sequence shown here is derived from an EMBL/GenBank/DDBJ whole genome shotgun (WGS) entry which is preliminary data.</text>
</comment>
<dbReference type="SMART" id="SM00342">
    <property type="entry name" value="HTH_ARAC"/>
    <property type="match status" value="1"/>
</dbReference>
<evidence type="ECO:0000256" key="1">
    <source>
        <dbReference type="ARBA" id="ARBA00023015"/>
    </source>
</evidence>
<feature type="transmembrane region" description="Helical" evidence="4">
    <location>
        <begin position="33"/>
        <end position="50"/>
    </location>
</feature>
<dbReference type="PROSITE" id="PS01124">
    <property type="entry name" value="HTH_ARAC_FAMILY_2"/>
    <property type="match status" value="1"/>
</dbReference>
<reference evidence="7" key="1">
    <citation type="journal article" date="2019" name="Int. J. Syst. Evol. Microbiol.">
        <title>The Global Catalogue of Microorganisms (GCM) 10K type strain sequencing project: providing services to taxonomists for standard genome sequencing and annotation.</title>
        <authorList>
            <consortium name="The Broad Institute Genomics Platform"/>
            <consortium name="The Broad Institute Genome Sequencing Center for Infectious Disease"/>
            <person name="Wu L."/>
            <person name="Ma J."/>
        </authorList>
    </citation>
    <scope>NUCLEOTIDE SEQUENCE [LARGE SCALE GENOMIC DNA]</scope>
    <source>
        <strain evidence="7">KCTC 52473</strain>
    </source>
</reference>
<proteinExistence type="predicted"/>
<accession>A0ABV7FVR5</accession>
<evidence type="ECO:0000259" key="5">
    <source>
        <dbReference type="PROSITE" id="PS01124"/>
    </source>
</evidence>
<dbReference type="RefSeq" id="WP_376921372.1">
    <property type="nucleotide sequence ID" value="NZ_JBHRSW010000047.1"/>
</dbReference>
<evidence type="ECO:0000313" key="6">
    <source>
        <dbReference type="EMBL" id="MFC3123260.1"/>
    </source>
</evidence>
<keyword evidence="4" id="KW-0812">Transmembrane</keyword>
<dbReference type="EMBL" id="JBHRSW010000047">
    <property type="protein sequence ID" value="MFC3123260.1"/>
    <property type="molecule type" value="Genomic_DNA"/>
</dbReference>
<dbReference type="PANTHER" id="PTHR43280">
    <property type="entry name" value="ARAC-FAMILY TRANSCRIPTIONAL REGULATOR"/>
    <property type="match status" value="1"/>
</dbReference>
<dbReference type="InterPro" id="IPR020449">
    <property type="entry name" value="Tscrpt_reg_AraC-type_HTH"/>
</dbReference>
<feature type="transmembrane region" description="Helical" evidence="4">
    <location>
        <begin position="150"/>
        <end position="169"/>
    </location>
</feature>
<dbReference type="InterPro" id="IPR009057">
    <property type="entry name" value="Homeodomain-like_sf"/>
</dbReference>
<feature type="transmembrane region" description="Helical" evidence="4">
    <location>
        <begin position="181"/>
        <end position="203"/>
    </location>
</feature>
<gene>
    <name evidence="6" type="ORF">ACFOHL_16680</name>
</gene>
<sequence>MEPLNAINLIQSGTATVAILGGFLFWNKPEYKGIAVLFFFTLFAAVINILEETGITRDIYLVSPIFIMLFGPASYLAIKLFVEKSLPKQAMWHFVPVVPVLLFTSFTQEVIAIGTLWRLLYAGLTVHMLTQFQQTISQERSDADEYSMTWLVWIIIGLALFNCIDLVRLNLQPYIPEQLNLVGQGLNNLVWLLACMAIIIKLLERKPLPAQKYHQASIESADSAESFEGIFASLDAQIKDKQWYLTPRLTLSDLSELSGLQTRDISRAINLHGEVSFNEYINQYRVAYFCEQLKQGASLTLTELALASGFSSKASFNKVFKQIVGITPSQYKHELSTGSR</sequence>
<feature type="transmembrane region" description="Helical" evidence="4">
    <location>
        <begin position="6"/>
        <end position="26"/>
    </location>
</feature>
<dbReference type="SUPFAM" id="SSF46689">
    <property type="entry name" value="Homeodomain-like"/>
    <property type="match status" value="1"/>
</dbReference>
<dbReference type="Pfam" id="PF12833">
    <property type="entry name" value="HTH_18"/>
    <property type="match status" value="1"/>
</dbReference>
<dbReference type="InterPro" id="IPR018060">
    <property type="entry name" value="HTH_AraC"/>
</dbReference>
<keyword evidence="4" id="KW-0472">Membrane</keyword>
<evidence type="ECO:0000256" key="3">
    <source>
        <dbReference type="ARBA" id="ARBA00023163"/>
    </source>
</evidence>
<dbReference type="PANTHER" id="PTHR43280:SF2">
    <property type="entry name" value="HTH-TYPE TRANSCRIPTIONAL REGULATOR EXSA"/>
    <property type="match status" value="1"/>
</dbReference>
<feature type="transmembrane region" description="Helical" evidence="4">
    <location>
        <begin position="62"/>
        <end position="82"/>
    </location>
</feature>
<evidence type="ECO:0000256" key="2">
    <source>
        <dbReference type="ARBA" id="ARBA00023125"/>
    </source>
</evidence>
<evidence type="ECO:0000313" key="7">
    <source>
        <dbReference type="Proteomes" id="UP001595478"/>
    </source>
</evidence>
<keyword evidence="7" id="KW-1185">Reference proteome</keyword>
<keyword evidence="4" id="KW-1133">Transmembrane helix</keyword>
<organism evidence="6 7">
    <name type="scientific">Agaribacter flavus</name>
    <dbReference type="NCBI Taxonomy" id="1902781"/>
    <lineage>
        <taxon>Bacteria</taxon>
        <taxon>Pseudomonadati</taxon>
        <taxon>Pseudomonadota</taxon>
        <taxon>Gammaproteobacteria</taxon>
        <taxon>Alteromonadales</taxon>
        <taxon>Alteromonadaceae</taxon>
        <taxon>Agaribacter</taxon>
    </lineage>
</organism>
<dbReference type="PRINTS" id="PR00032">
    <property type="entry name" value="HTHARAC"/>
</dbReference>
<name>A0ABV7FVR5_9ALTE</name>
<feature type="domain" description="HTH araC/xylS-type" evidence="5">
    <location>
        <begin position="228"/>
        <end position="334"/>
    </location>
</feature>
<evidence type="ECO:0000256" key="4">
    <source>
        <dbReference type="SAM" id="Phobius"/>
    </source>
</evidence>
<keyword evidence="1" id="KW-0805">Transcription regulation</keyword>